<sequence length="110" mass="12122">MRRSNRLRLGLTSRPPATQQQVEVVDIDDDLTDFPSETTPNPIATPNLTASRPEIPESPPCIVKRTPKGRVKKSARRNPTKQTATGIPGSQTESEPETQNHTFPQPPSNN</sequence>
<name>A0ABU6RE91_9FABA</name>
<feature type="compositionally biased region" description="Polar residues" evidence="1">
    <location>
        <begin position="80"/>
        <end position="103"/>
    </location>
</feature>
<evidence type="ECO:0000313" key="3">
    <source>
        <dbReference type="Proteomes" id="UP001341840"/>
    </source>
</evidence>
<feature type="region of interest" description="Disordered" evidence="1">
    <location>
        <begin position="1"/>
        <end position="110"/>
    </location>
</feature>
<dbReference type="EMBL" id="JASCZI010030407">
    <property type="protein sequence ID" value="MED6122290.1"/>
    <property type="molecule type" value="Genomic_DNA"/>
</dbReference>
<evidence type="ECO:0000256" key="1">
    <source>
        <dbReference type="SAM" id="MobiDB-lite"/>
    </source>
</evidence>
<accession>A0ABU6RE91</accession>
<dbReference type="Proteomes" id="UP001341840">
    <property type="component" value="Unassembled WGS sequence"/>
</dbReference>
<evidence type="ECO:0000313" key="2">
    <source>
        <dbReference type="EMBL" id="MED6122290.1"/>
    </source>
</evidence>
<comment type="caution">
    <text evidence="2">The sequence shown here is derived from an EMBL/GenBank/DDBJ whole genome shotgun (WGS) entry which is preliminary data.</text>
</comment>
<keyword evidence="3" id="KW-1185">Reference proteome</keyword>
<protein>
    <submittedName>
        <fullName evidence="2">Uncharacterized protein</fullName>
    </submittedName>
</protein>
<feature type="compositionally biased region" description="Basic residues" evidence="1">
    <location>
        <begin position="65"/>
        <end position="79"/>
    </location>
</feature>
<organism evidence="2 3">
    <name type="scientific">Stylosanthes scabra</name>
    <dbReference type="NCBI Taxonomy" id="79078"/>
    <lineage>
        <taxon>Eukaryota</taxon>
        <taxon>Viridiplantae</taxon>
        <taxon>Streptophyta</taxon>
        <taxon>Embryophyta</taxon>
        <taxon>Tracheophyta</taxon>
        <taxon>Spermatophyta</taxon>
        <taxon>Magnoliopsida</taxon>
        <taxon>eudicotyledons</taxon>
        <taxon>Gunneridae</taxon>
        <taxon>Pentapetalae</taxon>
        <taxon>rosids</taxon>
        <taxon>fabids</taxon>
        <taxon>Fabales</taxon>
        <taxon>Fabaceae</taxon>
        <taxon>Papilionoideae</taxon>
        <taxon>50 kb inversion clade</taxon>
        <taxon>dalbergioids sensu lato</taxon>
        <taxon>Dalbergieae</taxon>
        <taxon>Pterocarpus clade</taxon>
        <taxon>Stylosanthes</taxon>
    </lineage>
</organism>
<gene>
    <name evidence="2" type="ORF">PIB30_038490</name>
</gene>
<feature type="compositionally biased region" description="Polar residues" evidence="1">
    <location>
        <begin position="35"/>
        <end position="50"/>
    </location>
</feature>
<reference evidence="2 3" key="1">
    <citation type="journal article" date="2023" name="Plants (Basel)">
        <title>Bridging the Gap: Combining Genomics and Transcriptomics Approaches to Understand Stylosanthes scabra, an Orphan Legume from the Brazilian Caatinga.</title>
        <authorList>
            <person name="Ferreira-Neto J.R.C."/>
            <person name="da Silva M.D."/>
            <person name="Binneck E."/>
            <person name="de Melo N.F."/>
            <person name="da Silva R.H."/>
            <person name="de Melo A.L.T.M."/>
            <person name="Pandolfi V."/>
            <person name="Bustamante F.O."/>
            <person name="Brasileiro-Vidal A.C."/>
            <person name="Benko-Iseppon A.M."/>
        </authorList>
    </citation>
    <scope>NUCLEOTIDE SEQUENCE [LARGE SCALE GENOMIC DNA]</scope>
    <source>
        <tissue evidence="2">Leaves</tissue>
    </source>
</reference>
<proteinExistence type="predicted"/>